<gene>
    <name evidence="2" type="ORF">HC248_02704</name>
</gene>
<evidence type="ECO:0000313" key="3">
    <source>
        <dbReference type="Proteomes" id="UP000502041"/>
    </source>
</evidence>
<keyword evidence="3" id="KW-1185">Reference proteome</keyword>
<protein>
    <submittedName>
        <fullName evidence="2">Uncharacterized protein</fullName>
    </submittedName>
</protein>
<sequence>MNPHYEVALEGADDLPEREKSSAEARFMKEIERSFGSPEAMIEVYNAWREACDSDASELNAKTSALAVQWPKAFNSAQRAGLKNIGEGDAHFELSVGQRRD</sequence>
<feature type="region of interest" description="Disordered" evidence="1">
    <location>
        <begin position="1"/>
        <end position="20"/>
    </location>
</feature>
<name>A0A6H2HBX8_9BURK</name>
<dbReference type="AlphaFoldDB" id="A0A6H2HBX8"/>
<evidence type="ECO:0000256" key="1">
    <source>
        <dbReference type="SAM" id="MobiDB-lite"/>
    </source>
</evidence>
<dbReference type="RefSeq" id="WP_168922903.1">
    <property type="nucleotide sequence ID" value="NZ_CP051461.1"/>
</dbReference>
<dbReference type="EMBL" id="CP051461">
    <property type="protein sequence ID" value="QJC57379.1"/>
    <property type="molecule type" value="Genomic_DNA"/>
</dbReference>
<proteinExistence type="predicted"/>
<evidence type="ECO:0000313" key="2">
    <source>
        <dbReference type="EMBL" id="QJC57379.1"/>
    </source>
</evidence>
<organism evidence="2 3">
    <name type="scientific">Polaromonas vacuolata</name>
    <dbReference type="NCBI Taxonomy" id="37448"/>
    <lineage>
        <taxon>Bacteria</taxon>
        <taxon>Pseudomonadati</taxon>
        <taxon>Pseudomonadota</taxon>
        <taxon>Betaproteobacteria</taxon>
        <taxon>Burkholderiales</taxon>
        <taxon>Comamonadaceae</taxon>
        <taxon>Polaromonas</taxon>
    </lineage>
</organism>
<dbReference type="KEGG" id="pvac:HC248_02704"/>
<reference evidence="2 3" key="1">
    <citation type="submission" date="2020-04" db="EMBL/GenBank/DDBJ databases">
        <title>Complete genome of a Psychrophilic, Marine, Gas Vacuolate Bacterium Polaromonas vacuolata KCTC 22033T.</title>
        <authorList>
            <person name="Hwang K."/>
            <person name="Kim K.M."/>
        </authorList>
    </citation>
    <scope>NUCLEOTIDE SEQUENCE [LARGE SCALE GENOMIC DNA]</scope>
    <source>
        <strain evidence="2 3">KCTC 22033</strain>
    </source>
</reference>
<accession>A0A6H2HBX8</accession>
<dbReference type="Proteomes" id="UP000502041">
    <property type="component" value="Chromosome"/>
</dbReference>